<dbReference type="Proteomes" id="UP000822688">
    <property type="component" value="Chromosome 4"/>
</dbReference>
<protein>
    <submittedName>
        <fullName evidence="4">Uncharacterized protein</fullName>
    </submittedName>
</protein>
<feature type="compositionally biased region" description="Basic and acidic residues" evidence="2">
    <location>
        <begin position="161"/>
        <end position="183"/>
    </location>
</feature>
<feature type="coiled-coil region" evidence="1">
    <location>
        <begin position="2687"/>
        <end position="2721"/>
    </location>
</feature>
<feature type="coiled-coil region" evidence="1">
    <location>
        <begin position="1697"/>
        <end position="1774"/>
    </location>
</feature>
<feature type="coiled-coil region" evidence="1">
    <location>
        <begin position="2974"/>
        <end position="3022"/>
    </location>
</feature>
<feature type="coiled-coil region" evidence="1">
    <location>
        <begin position="2018"/>
        <end position="2045"/>
    </location>
</feature>
<feature type="coiled-coil region" evidence="1">
    <location>
        <begin position="2747"/>
        <end position="2858"/>
    </location>
</feature>
<feature type="transmembrane region" description="Helical" evidence="3">
    <location>
        <begin position="3136"/>
        <end position="3154"/>
    </location>
</feature>
<organism evidence="4 5">
    <name type="scientific">Ceratodon purpureus</name>
    <name type="common">Fire moss</name>
    <name type="synonym">Dicranum purpureum</name>
    <dbReference type="NCBI Taxonomy" id="3225"/>
    <lineage>
        <taxon>Eukaryota</taxon>
        <taxon>Viridiplantae</taxon>
        <taxon>Streptophyta</taxon>
        <taxon>Embryophyta</taxon>
        <taxon>Bryophyta</taxon>
        <taxon>Bryophytina</taxon>
        <taxon>Bryopsida</taxon>
        <taxon>Dicranidae</taxon>
        <taxon>Pseudoditrichales</taxon>
        <taxon>Ditrichaceae</taxon>
        <taxon>Ceratodon</taxon>
    </lineage>
</organism>
<accession>A0A8T0ICJ6</accession>
<dbReference type="EMBL" id="CM026424">
    <property type="protein sequence ID" value="KAG0581474.1"/>
    <property type="molecule type" value="Genomic_DNA"/>
</dbReference>
<keyword evidence="3" id="KW-0812">Transmembrane</keyword>
<feature type="region of interest" description="Disordered" evidence="2">
    <location>
        <begin position="159"/>
        <end position="183"/>
    </location>
</feature>
<feature type="coiled-coil region" evidence="1">
    <location>
        <begin position="1515"/>
        <end position="1655"/>
    </location>
</feature>
<feature type="coiled-coil region" evidence="1">
    <location>
        <begin position="1814"/>
        <end position="1851"/>
    </location>
</feature>
<keyword evidence="3" id="KW-1133">Transmembrane helix</keyword>
<feature type="coiled-coil region" evidence="1">
    <location>
        <begin position="1940"/>
        <end position="1974"/>
    </location>
</feature>
<feature type="coiled-coil region" evidence="1">
    <location>
        <begin position="911"/>
        <end position="973"/>
    </location>
</feature>
<dbReference type="Gene3D" id="1.10.287.1490">
    <property type="match status" value="1"/>
</dbReference>
<feature type="coiled-coil region" evidence="1">
    <location>
        <begin position="2241"/>
        <end position="2278"/>
    </location>
</feature>
<evidence type="ECO:0000313" key="4">
    <source>
        <dbReference type="EMBL" id="KAG0581474.1"/>
    </source>
</evidence>
<feature type="region of interest" description="Disordered" evidence="2">
    <location>
        <begin position="1"/>
        <end position="147"/>
    </location>
</feature>
<feature type="coiled-coil region" evidence="1">
    <location>
        <begin position="1002"/>
        <end position="1036"/>
    </location>
</feature>
<keyword evidence="5" id="KW-1185">Reference proteome</keyword>
<comment type="caution">
    <text evidence="4">The sequence shown here is derived from an EMBL/GenBank/DDBJ whole genome shotgun (WGS) entry which is preliminary data.</text>
</comment>
<gene>
    <name evidence="4" type="ORF">KC19_4G254900</name>
</gene>
<feature type="coiled-coil region" evidence="1">
    <location>
        <begin position="602"/>
        <end position="805"/>
    </location>
</feature>
<feature type="coiled-coil region" evidence="1">
    <location>
        <begin position="2374"/>
        <end position="2569"/>
    </location>
</feature>
<feature type="coiled-coil region" evidence="1">
    <location>
        <begin position="2887"/>
        <end position="2921"/>
    </location>
</feature>
<dbReference type="GO" id="GO:0005770">
    <property type="term" value="C:late endosome"/>
    <property type="evidence" value="ECO:0007669"/>
    <property type="project" value="TreeGrafter"/>
</dbReference>
<feature type="region of interest" description="Disordered" evidence="2">
    <location>
        <begin position="236"/>
        <end position="261"/>
    </location>
</feature>
<evidence type="ECO:0000256" key="1">
    <source>
        <dbReference type="SAM" id="Coils"/>
    </source>
</evidence>
<name>A0A8T0ICJ6_CERPU</name>
<feature type="compositionally biased region" description="Polar residues" evidence="2">
    <location>
        <begin position="124"/>
        <end position="144"/>
    </location>
</feature>
<feature type="compositionally biased region" description="Polar residues" evidence="2">
    <location>
        <begin position="28"/>
        <end position="49"/>
    </location>
</feature>
<feature type="coiled-coil region" evidence="1">
    <location>
        <begin position="855"/>
        <end position="882"/>
    </location>
</feature>
<proteinExistence type="predicted"/>
<feature type="region of interest" description="Disordered" evidence="2">
    <location>
        <begin position="3044"/>
        <end position="3064"/>
    </location>
</feature>
<dbReference type="SUPFAM" id="SSF57997">
    <property type="entry name" value="Tropomyosin"/>
    <property type="match status" value="1"/>
</dbReference>
<evidence type="ECO:0000256" key="3">
    <source>
        <dbReference type="SAM" id="Phobius"/>
    </source>
</evidence>
<keyword evidence="1" id="KW-0175">Coiled coil</keyword>
<keyword evidence="3" id="KW-0472">Membrane</keyword>
<feature type="compositionally biased region" description="Basic and acidic residues" evidence="2">
    <location>
        <begin position="251"/>
        <end position="261"/>
    </location>
</feature>
<feature type="coiled-coil region" evidence="1">
    <location>
        <begin position="1378"/>
        <end position="1444"/>
    </location>
</feature>
<dbReference type="GO" id="GO:1901098">
    <property type="term" value="P:positive regulation of autophagosome maturation"/>
    <property type="evidence" value="ECO:0007669"/>
    <property type="project" value="TreeGrafter"/>
</dbReference>
<feature type="compositionally biased region" description="Low complexity" evidence="2">
    <location>
        <begin position="101"/>
        <end position="112"/>
    </location>
</feature>
<dbReference type="PANTHER" id="PTHR46753:SF2">
    <property type="entry name" value="FYVE AND COILED-COIL DOMAIN-CONTAINING PROTEIN 1"/>
    <property type="match status" value="1"/>
</dbReference>
<feature type="compositionally biased region" description="Basic and acidic residues" evidence="2">
    <location>
        <begin position="1"/>
        <end position="23"/>
    </location>
</feature>
<reference evidence="4" key="1">
    <citation type="submission" date="2020-06" db="EMBL/GenBank/DDBJ databases">
        <title>WGS assembly of Ceratodon purpureus strain R40.</title>
        <authorList>
            <person name="Carey S.B."/>
            <person name="Jenkins J."/>
            <person name="Shu S."/>
            <person name="Lovell J.T."/>
            <person name="Sreedasyam A."/>
            <person name="Maumus F."/>
            <person name="Tiley G.P."/>
            <person name="Fernandez-Pozo N."/>
            <person name="Barry K."/>
            <person name="Chen C."/>
            <person name="Wang M."/>
            <person name="Lipzen A."/>
            <person name="Daum C."/>
            <person name="Saski C.A."/>
            <person name="Payton A.C."/>
            <person name="Mcbreen J.C."/>
            <person name="Conrad R.E."/>
            <person name="Kollar L.M."/>
            <person name="Olsson S."/>
            <person name="Huttunen S."/>
            <person name="Landis J.B."/>
            <person name="Wickett N.J."/>
            <person name="Johnson M.G."/>
            <person name="Rensing S.A."/>
            <person name="Grimwood J."/>
            <person name="Schmutz J."/>
            <person name="Mcdaniel S.F."/>
        </authorList>
    </citation>
    <scope>NUCLEOTIDE SEQUENCE</scope>
    <source>
        <strain evidence="4">R40</strain>
    </source>
</reference>
<dbReference type="GO" id="GO:0005764">
    <property type="term" value="C:lysosome"/>
    <property type="evidence" value="ECO:0007669"/>
    <property type="project" value="TreeGrafter"/>
</dbReference>
<feature type="compositionally biased region" description="Basic and acidic residues" evidence="2">
    <location>
        <begin position="89"/>
        <end position="100"/>
    </location>
</feature>
<sequence length="3155" mass="359102">MDKGKSKTDLRAAGKKRLEEFRQKRQQKGGSTKSSNTTALKALTESEQNPGDHVALEISRNDSLPNEEARGSSSGKEGKPEFVVDQPDEVVKPREEHHEVVVPSPSSSLTSPIQRLKVGGHLGTETSEQSVESPCEPGSSNGNSLDDKDREAVYTILWENHGTDHPQRNEEWQERSFDGREDLDERVVDQGNYSTFRVDGEHYGSESKEGVSTQRKLSGNLVDAVDKFHASEGIKEWDEHSSSLASSQQRPVHDEEADECRRDVSSVDPCFKKNSLFSNEESIEQRMLLPERTEKLEKEKADMVSEIALLLQKLEQIVEESGREREFHENEISSLKTQVREKDEAVSTRDAQLEELEAVRTKSEEKLRTALDSTEKEKEQLNMEYMGVKAQVERLAEERDKFLSTIDVYEKNLETLRADSANLAAQMDCVSQEKDQLSTELCAAREQAAEALEHEAQLLRSLKELDEERESERTRLQKLQVQLEDILSEKMQLEVRLCESNNVLEELRVVNKQVSDELALSEQERRMMVTNAAEERSVLTDRIKTMEDEQLKFHALVENLTHRLSMYEENEETSEALIAKVKSSDEECKRLELVVKNLGTSLQSLDDEKTELGSKFRDLQVEKEELITEVEVAKNELKVAQSQLEFFRIQQSEIVEELTSVKLELNKELADKTKLQLDEEESRQKLERLEEQFGKHEIERSEVIESFVQKLQLAEENIKVLQEQRVSLEEESASAKHELGELKERMSKVDVDKAELEENSGIAIKALEQQVRRLNVGLSELEEQCQILTVELQLSNEKVDTLEAERVEMKGTAELLHQKAMVLEDRNSELDQLSNGLIEERDRLTSELGSSQRTLETVLEEKVQLESELRFLQEEVLKTKEEKTHIRSDCETLQEKLNEITTEKESVVYKLKESQEDLQKMSEESKSVTSELSLVMKKLDESTDLKNKLVGDLQSLQAMLQGTEEVKARIEIELEESLLKLNDSLQERTLLSTKLDTVHRSVQVLEIEKMELASQVQQLQEAVNQRDEEISISREERKQCEVDYSAKVEIEVAKSHGLATEICNLKAELQTLEQQLAEPREQMHDNTSDEACSPTADKGSENMTIVDFENASPRSHAANMKLVKKLVEVFEGKVTEDVPIQNQRGLMSPVAEFFMQAQAMKKSSDDLQRERDSAILAESNLRADVDALTMKLHDINEERVTLQALVEVLQGNLETATADCIHFNQTIDKLMNGDGEGVKMVAVLEGDKVELQAQNLEFAEKLRAAEVSIQSMLVDQALKQDLQQRSEELDTKLQSERAALEKMLNGVDLLSNYIEEHVLTMISELEWTSGSSDAVSQVEYKLALLVERILPELVLKAHTLEEERDLARQALDITTGSINELQAERMSLISEKEILKAEMEEKMTNETQARVEYEGQIRALTSSLEEAGNELKLFKNERTGFEKKLLMVVTKEFPGHIKEPAESVENAFDFCWFLVEAMLEGTSKKVQDVRMELSHANTELNDLLALERLQHQASILDVEAGRDVLQQEKNELSEKVKFLEEERRRLQEEEERVVHEKNELSEKVKSLEEERMRLREEEERVVHEWQVLLESETKTNLVRQEKIQMLESTVDDLQRGLEERKEVEAGARSVHERDMKLLNLTLQSIQSELDKVRDAHIHFDEKLECAAREVLPTIEVKTVDFEDNHFDYSWTIVNLILEEYSRKLQHAYADVTELENKLNTGKEEEIRGLQELQQKITEELAVAKAERDVAQSELAQSEKRLASTKERLTLAINKGKSIVVQRDAVKATLAEKTGELQRVVSEHKEVMQFKDIALQEAQAEILTLKVKADQAEVLKVEIAEARNTSERLEKSLFETRSALSDLETAVDKINLVADGMPETSVAKIDWVAAKLKDLQMRLSYFENKAESLIVDLTTVSNEKEVVLQKLHNATLECMRLEKISDENASNIAALKSEIEDLQEMIAIMKAEAAQHMKVQHAVSKAMGVLEVSGRDFEADPAVSNLLIETELDAAVTFHVNKYKSAVHELDELRKQSSSLRDAIEKLEGEKAFVSAEKLQSLEAILLARDTELRDTIVKLEGATRVISEKDEETKAYVEQNERLKEELIRCKEDLGMLNSNFSIAEKRMLALMNELQEVVDSFQSTPEEGGFQVEEVTRSMNEMVMEVNSLVKTVIEQTNRREIELHDANQRATAALVLELNTAKELLAKLELEFLDFRNVAQGLSWLNRSAPSSSSLLDWVTWLIDSLQEEHQTAERALQEIESLTKTAEEKSLEVQRLQGKSDSLFVELSNQQHQKETLADELRQRDLELQIVEDKVQKLADNNVALESEVESLRSKDHVESALMGIENIVENTRLQGRPSSTSSPTEWISWLILAFQEEQEKVSQAAQEAETFKRTADALTLQVEEANDKYSSLSEEHLIQKDENGNLQNKLRELYDTFNVERDSLKSEIQALRNSSLEITSREFEFAEAHRTVTNLQEALAFKDEELSELRNEIEDLSLRYTQQDLKLQSLMEERKRLSSKLVEVEAERNNLQTEMAEAADEKSNFQSDINQLEQKLVAVREKLNLAIKKGKGLEKQRDSLKQLVAEETAKVESMVLSHRKEIHLKDSELLETRAQAKSMDTRVQELQAEIMSLHRIATTSQQRMQTERQRLESAFSGIEIPKDVQSRDPLEKVEWLVSLLEGTRNTTQFLEGELDNSRNALETLESELRDTEKRLQSVSVENFKAQETISLWVKKAEEAESRATFDREQYESEIDGLARALKEADMRQQAALSHAKDLENTLEKQQNTINASEAARTKIVSKLTFTRNKLNLLVQQSQELVRECESLHKSLQERNAEIAELNHEIARLKNIQVELSQNMDAGSEASSRLTLLQEELARTSEKSAATVKELRELLAALQRVVEEKDTELEGVRRKLEDILLKGDNVLWMEHNIINQNKGDDGLTEIDVQSMNGSQNLASVITALGQRFDNLVSDAQMYRSNSDKKEAQIQKLKNELHDSSVEKASLQAGVKAKTMEIERLQTEVNTNAASVGGVSSAQSEIEELGSRSNWAGPGNPATPHVRGPRRPVQAEVAIDMENEDSSHLLLDLNDKEHGFSALTNSRLVPKATRILADKLDGLWFAGGRILTRQPSARLGLAMYWILIHVYMATIFSRVIL</sequence>
<dbReference type="GO" id="GO:0005776">
    <property type="term" value="C:autophagosome"/>
    <property type="evidence" value="ECO:0007669"/>
    <property type="project" value="TreeGrafter"/>
</dbReference>
<dbReference type="PANTHER" id="PTHR46753">
    <property type="entry name" value="FYVE AND COILED-COIL DOMAIN-CONTAINING PROTEIN 1"/>
    <property type="match status" value="1"/>
</dbReference>
<dbReference type="GO" id="GO:0072383">
    <property type="term" value="P:plus-end-directed vesicle transport along microtubule"/>
    <property type="evidence" value="ECO:0007669"/>
    <property type="project" value="TreeGrafter"/>
</dbReference>
<evidence type="ECO:0000256" key="2">
    <source>
        <dbReference type="SAM" id="MobiDB-lite"/>
    </source>
</evidence>
<feature type="coiled-coil region" evidence="1">
    <location>
        <begin position="2082"/>
        <end position="2116"/>
    </location>
</feature>
<feature type="coiled-coil region" evidence="1">
    <location>
        <begin position="2307"/>
        <end position="2334"/>
    </location>
</feature>
<feature type="coiled-coil region" evidence="1">
    <location>
        <begin position="293"/>
        <end position="549"/>
    </location>
</feature>
<evidence type="ECO:0000313" key="5">
    <source>
        <dbReference type="Proteomes" id="UP000822688"/>
    </source>
</evidence>